<dbReference type="Pfam" id="PF00003">
    <property type="entry name" value="7tm_3"/>
    <property type="match status" value="1"/>
</dbReference>
<feature type="transmembrane region" description="Helical" evidence="10">
    <location>
        <begin position="97"/>
        <end position="118"/>
    </location>
</feature>
<keyword evidence="8" id="KW-0807">Transducer</keyword>
<evidence type="ECO:0000256" key="5">
    <source>
        <dbReference type="ARBA" id="ARBA00023136"/>
    </source>
</evidence>
<feature type="transmembrane region" description="Helical" evidence="10">
    <location>
        <begin position="124"/>
        <end position="146"/>
    </location>
</feature>
<dbReference type="GO" id="GO:0038039">
    <property type="term" value="C:G protein-coupled receptor heterodimeric complex"/>
    <property type="evidence" value="ECO:0007669"/>
    <property type="project" value="TreeGrafter"/>
</dbReference>
<dbReference type="PANTHER" id="PTHR10519:SF20">
    <property type="entry name" value="G-PROTEIN COUPLED RECEPTOR 156-RELATED"/>
    <property type="match status" value="1"/>
</dbReference>
<feature type="transmembrane region" description="Helical" evidence="10">
    <location>
        <begin position="61"/>
        <end position="85"/>
    </location>
</feature>
<dbReference type="InterPro" id="IPR017978">
    <property type="entry name" value="GPCR_3_C"/>
</dbReference>
<dbReference type="EMBL" id="MBAD02000605">
    <property type="protein sequence ID" value="RLN65284.1"/>
    <property type="molecule type" value="Genomic_DNA"/>
</dbReference>
<feature type="region of interest" description="Disordered" evidence="9">
    <location>
        <begin position="163"/>
        <end position="217"/>
    </location>
</feature>
<keyword evidence="2 10" id="KW-0812">Transmembrane</keyword>
<keyword evidence="6" id="KW-0675">Receptor</keyword>
<keyword evidence="5 10" id="KW-0472">Membrane</keyword>
<keyword evidence="7" id="KW-0325">Glycoprotein</keyword>
<evidence type="ECO:0000256" key="8">
    <source>
        <dbReference type="ARBA" id="ARBA00023224"/>
    </source>
</evidence>
<name>A0A3F2RCP9_9STRA</name>
<reference evidence="14 15" key="1">
    <citation type="submission" date="2018-07" db="EMBL/GenBank/DDBJ databases">
        <title>Genome sequencing of oomycete isolates from Chile give support for New Zealand origin for Phytophthora kernoviae and make available the first Nothophytophthora sp. genome.</title>
        <authorList>
            <person name="Studholme D.J."/>
            <person name="Sanfuentes E."/>
            <person name="Panda P."/>
            <person name="Hill R."/>
            <person name="Sambles C."/>
            <person name="Grant M."/>
            <person name="Williams N.M."/>
            <person name="Mcdougal R.L."/>
        </authorList>
    </citation>
    <scope>NUCLEOTIDE SEQUENCE [LARGE SCALE GENOMIC DNA]</scope>
    <source>
        <strain evidence="12">Chile6</strain>
        <strain evidence="13">Chile7</strain>
    </source>
</reference>
<dbReference type="Proteomes" id="UP000284657">
    <property type="component" value="Unassembled WGS sequence"/>
</dbReference>
<evidence type="ECO:0000313" key="12">
    <source>
        <dbReference type="EMBL" id="RLN53138.1"/>
    </source>
</evidence>
<feature type="transmembrane region" description="Helical" evidence="10">
    <location>
        <begin position="16"/>
        <end position="32"/>
    </location>
</feature>
<comment type="subcellular location">
    <subcellularLocation>
        <location evidence="1">Membrane</location>
        <topology evidence="1">Multi-pass membrane protein</topology>
    </subcellularLocation>
</comment>
<evidence type="ECO:0000256" key="10">
    <source>
        <dbReference type="SAM" id="Phobius"/>
    </source>
</evidence>
<proteinExistence type="predicted"/>
<keyword evidence="3 10" id="KW-1133">Transmembrane helix</keyword>
<dbReference type="AlphaFoldDB" id="A0A3F2RCP9"/>
<evidence type="ECO:0000256" key="1">
    <source>
        <dbReference type="ARBA" id="ARBA00004141"/>
    </source>
</evidence>
<dbReference type="Proteomes" id="UP000277300">
    <property type="component" value="Unassembled WGS sequence"/>
</dbReference>
<dbReference type="GO" id="GO:0004965">
    <property type="term" value="F:G protein-coupled GABA receptor activity"/>
    <property type="evidence" value="ECO:0007669"/>
    <property type="project" value="InterPro"/>
</dbReference>
<feature type="compositionally biased region" description="Polar residues" evidence="9">
    <location>
        <begin position="175"/>
        <end position="187"/>
    </location>
</feature>
<accession>A0A3F2RCP9</accession>
<feature type="compositionally biased region" description="Polar residues" evidence="9">
    <location>
        <begin position="207"/>
        <end position="217"/>
    </location>
</feature>
<feature type="compositionally biased region" description="Low complexity" evidence="9">
    <location>
        <begin position="163"/>
        <end position="174"/>
    </location>
</feature>
<evidence type="ECO:0000259" key="11">
    <source>
        <dbReference type="PROSITE" id="PS50259"/>
    </source>
</evidence>
<protein>
    <recommendedName>
        <fullName evidence="11">G-protein coupled receptors family 3 profile domain-containing protein</fullName>
    </recommendedName>
</protein>
<evidence type="ECO:0000313" key="13">
    <source>
        <dbReference type="EMBL" id="RLN65284.1"/>
    </source>
</evidence>
<dbReference type="PROSITE" id="PS50259">
    <property type="entry name" value="G_PROTEIN_RECEP_F3_4"/>
    <property type="match status" value="1"/>
</dbReference>
<dbReference type="PANTHER" id="PTHR10519">
    <property type="entry name" value="GABA-B RECEPTOR"/>
    <property type="match status" value="1"/>
</dbReference>
<dbReference type="OrthoDB" id="193333at2759"/>
<dbReference type="InterPro" id="IPR002455">
    <property type="entry name" value="GPCR3_GABA-B"/>
</dbReference>
<evidence type="ECO:0000313" key="14">
    <source>
        <dbReference type="Proteomes" id="UP000277300"/>
    </source>
</evidence>
<keyword evidence="4" id="KW-0297">G-protein coupled receptor</keyword>
<evidence type="ECO:0000256" key="2">
    <source>
        <dbReference type="ARBA" id="ARBA00022692"/>
    </source>
</evidence>
<evidence type="ECO:0000256" key="6">
    <source>
        <dbReference type="ARBA" id="ARBA00023170"/>
    </source>
</evidence>
<evidence type="ECO:0000256" key="9">
    <source>
        <dbReference type="SAM" id="MobiDB-lite"/>
    </source>
</evidence>
<dbReference type="EMBL" id="MBDO02000653">
    <property type="protein sequence ID" value="RLN53138.1"/>
    <property type="molecule type" value="Genomic_DNA"/>
</dbReference>
<evidence type="ECO:0000256" key="7">
    <source>
        <dbReference type="ARBA" id="ARBA00023180"/>
    </source>
</evidence>
<comment type="caution">
    <text evidence="12">The sequence shown here is derived from an EMBL/GenBank/DDBJ whole genome shotgun (WGS) entry which is preliminary data.</text>
</comment>
<sequence>MGFTTIFGSLVIKSLRVYRVFMSIIFVAWFAVDFPEPTVTSKEATEFRGTVDRISCSSSSFIFTALLIFWKAILLMLGLYLSFLIRNVLVDFQESPWIFGSVIVVLVGCFVMMPMSYLVDMPAATYYVFLAVILLLCTVLIMALMLGPKVFRLKELTSTTSAATAGTSGKSRTSLVPTKSNASNMSETDVDAVGKSSQKYQVKPIGNGTNNTPTMEE</sequence>
<feature type="domain" description="G-protein coupled receptors family 3 profile" evidence="11">
    <location>
        <begin position="24"/>
        <end position="153"/>
    </location>
</feature>
<evidence type="ECO:0000313" key="15">
    <source>
        <dbReference type="Proteomes" id="UP000284657"/>
    </source>
</evidence>
<evidence type="ECO:0000256" key="3">
    <source>
        <dbReference type="ARBA" id="ARBA00022989"/>
    </source>
</evidence>
<evidence type="ECO:0000256" key="4">
    <source>
        <dbReference type="ARBA" id="ARBA00023040"/>
    </source>
</evidence>
<gene>
    <name evidence="13" type="ORF">BBJ29_008971</name>
    <name evidence="12" type="ORF">BBP00_00009407</name>
</gene>
<organism evidence="12 14">
    <name type="scientific">Phytophthora kernoviae</name>
    <dbReference type="NCBI Taxonomy" id="325452"/>
    <lineage>
        <taxon>Eukaryota</taxon>
        <taxon>Sar</taxon>
        <taxon>Stramenopiles</taxon>
        <taxon>Oomycota</taxon>
        <taxon>Peronosporomycetes</taxon>
        <taxon>Peronosporales</taxon>
        <taxon>Peronosporaceae</taxon>
        <taxon>Phytophthora</taxon>
    </lineage>
</organism>